<reference evidence="2" key="1">
    <citation type="submission" date="2022-11" db="EMBL/GenBank/DDBJ databases">
        <authorList>
            <person name="Hyden B.L."/>
            <person name="Feng K."/>
            <person name="Yates T."/>
            <person name="Jawdy S."/>
            <person name="Smart L.B."/>
            <person name="Muchero W."/>
        </authorList>
    </citation>
    <scope>NUCLEOTIDE SEQUENCE</scope>
    <source>
        <tissue evidence="2">Shoot tip</tissue>
    </source>
</reference>
<evidence type="ECO:0000256" key="1">
    <source>
        <dbReference type="SAM" id="Phobius"/>
    </source>
</evidence>
<feature type="transmembrane region" description="Helical" evidence="1">
    <location>
        <begin position="126"/>
        <end position="147"/>
    </location>
</feature>
<protein>
    <submittedName>
        <fullName evidence="2">Uncharacterized protein</fullName>
    </submittedName>
</protein>
<keyword evidence="1" id="KW-0812">Transmembrane</keyword>
<dbReference type="AlphaFoldDB" id="A0A9Q0T0I6"/>
<keyword evidence="1" id="KW-0472">Membrane</keyword>
<sequence>MRSTGTASTTTISATEFAWTKTNPLLRKYFFTSFPSWTDKTPGFSSAMVGTCPGKTPICPVVAGIMTMSTCITSINMMIKNVYVLKKRPVHELQTLGNPYIPYLGYSIQITNRLHPLNMFDASTPMYHLIVLNTIAEIILLGSTSGYKKVKQRQKMVITGCENVEDQLKHSTKQIKGFWFIYIIIF</sequence>
<name>A0A9Q0T0I6_9ROSI</name>
<comment type="caution">
    <text evidence="2">The sequence shown here is derived from an EMBL/GenBank/DDBJ whole genome shotgun (WGS) entry which is preliminary data.</text>
</comment>
<organism evidence="2 3">
    <name type="scientific">Salix koriyanagi</name>
    <dbReference type="NCBI Taxonomy" id="2511006"/>
    <lineage>
        <taxon>Eukaryota</taxon>
        <taxon>Viridiplantae</taxon>
        <taxon>Streptophyta</taxon>
        <taxon>Embryophyta</taxon>
        <taxon>Tracheophyta</taxon>
        <taxon>Spermatophyta</taxon>
        <taxon>Magnoliopsida</taxon>
        <taxon>eudicotyledons</taxon>
        <taxon>Gunneridae</taxon>
        <taxon>Pentapetalae</taxon>
        <taxon>rosids</taxon>
        <taxon>fabids</taxon>
        <taxon>Malpighiales</taxon>
        <taxon>Salicaceae</taxon>
        <taxon>Saliceae</taxon>
        <taxon>Salix</taxon>
    </lineage>
</organism>
<feature type="transmembrane region" description="Helical" evidence="1">
    <location>
        <begin position="58"/>
        <end position="79"/>
    </location>
</feature>
<keyword evidence="1" id="KW-1133">Transmembrane helix</keyword>
<dbReference type="EMBL" id="JAPFFM010000017">
    <property type="protein sequence ID" value="KAJ6695915.1"/>
    <property type="molecule type" value="Genomic_DNA"/>
</dbReference>
<gene>
    <name evidence="2" type="ORF">OIU74_014924</name>
</gene>
<evidence type="ECO:0000313" key="2">
    <source>
        <dbReference type="EMBL" id="KAJ6695915.1"/>
    </source>
</evidence>
<proteinExistence type="predicted"/>
<evidence type="ECO:0000313" key="3">
    <source>
        <dbReference type="Proteomes" id="UP001151752"/>
    </source>
</evidence>
<dbReference type="Proteomes" id="UP001151752">
    <property type="component" value="Chromosome 3"/>
</dbReference>
<accession>A0A9Q0T0I6</accession>
<keyword evidence="3" id="KW-1185">Reference proteome</keyword>
<reference evidence="2" key="2">
    <citation type="journal article" date="2023" name="Int. J. Mol. Sci.">
        <title>De Novo Assembly and Annotation of 11 Diverse Shrub Willow (Salix) Genomes Reveals Novel Gene Organization in Sex-Linked Regions.</title>
        <authorList>
            <person name="Hyden B."/>
            <person name="Feng K."/>
            <person name="Yates T.B."/>
            <person name="Jawdy S."/>
            <person name="Cereghino C."/>
            <person name="Smart L.B."/>
            <person name="Muchero W."/>
        </authorList>
    </citation>
    <scope>NUCLEOTIDE SEQUENCE</scope>
    <source>
        <tissue evidence="2">Shoot tip</tissue>
    </source>
</reference>